<keyword evidence="2" id="KW-0732">Signal</keyword>
<dbReference type="InParanoid" id="A0A136IVT5"/>
<feature type="compositionally biased region" description="Low complexity" evidence="1">
    <location>
        <begin position="217"/>
        <end position="259"/>
    </location>
</feature>
<feature type="region of interest" description="Disordered" evidence="1">
    <location>
        <begin position="328"/>
        <end position="349"/>
    </location>
</feature>
<proteinExistence type="predicted"/>
<sequence>MRRSLLSALSLPWTVLGQTHLLCPTQAASGSNLVANPSFEASNAADQWTPQQGMYYGIGKFEPADGTTYFIIPVGGTVNYSGSVQQNVTVELDTRYYGSIKVRPRVQNPTAAQSTTPRTCTATAALQGAIGGTFQDTATFLVRPAAVYDWETLGFDFKNPFTGSVRFIMTTSCDGGMPSMEMDFDDALVQQLGGGDSCSSIERPVPITGNLAPVPPTSESTTFVTSTVSPTSMVTSSSKSAPSSSTATSSSTTTTPATTDPAVSTVQVTITAAPVTTTTYTTVFVTQTTTSTVTVYASTVSTIVTATTVVATTTVTAQATVTQPVRLRRRGCRQPTASNTATSSATTSVEPSYYTASSVASTSASGTATASSGSSSATITSATASSSSSSSSSTVAITGTTTVNTTVTPTVTVDGGRTTVNVPAGTTTITQPVTTVAATATSSVTSTVTTTTTVV</sequence>
<organism evidence="3 4">
    <name type="scientific">Microdochium bolleyi</name>
    <dbReference type="NCBI Taxonomy" id="196109"/>
    <lineage>
        <taxon>Eukaryota</taxon>
        <taxon>Fungi</taxon>
        <taxon>Dikarya</taxon>
        <taxon>Ascomycota</taxon>
        <taxon>Pezizomycotina</taxon>
        <taxon>Sordariomycetes</taxon>
        <taxon>Xylariomycetidae</taxon>
        <taxon>Xylariales</taxon>
        <taxon>Microdochiaceae</taxon>
        <taxon>Microdochium</taxon>
    </lineage>
</organism>
<evidence type="ECO:0008006" key="5">
    <source>
        <dbReference type="Google" id="ProtNLM"/>
    </source>
</evidence>
<gene>
    <name evidence="3" type="ORF">Micbo1qcDRAFT_166317</name>
</gene>
<protein>
    <recommendedName>
        <fullName evidence="5">CBM-cenC domain-containing protein</fullName>
    </recommendedName>
</protein>
<keyword evidence="4" id="KW-1185">Reference proteome</keyword>
<feature type="region of interest" description="Disordered" evidence="1">
    <location>
        <begin position="364"/>
        <end position="396"/>
    </location>
</feature>
<name>A0A136IVT5_9PEZI</name>
<dbReference type="Gene3D" id="2.60.120.260">
    <property type="entry name" value="Galactose-binding domain-like"/>
    <property type="match status" value="1"/>
</dbReference>
<feature type="region of interest" description="Disordered" evidence="1">
    <location>
        <begin position="209"/>
        <end position="259"/>
    </location>
</feature>
<feature type="signal peptide" evidence="2">
    <location>
        <begin position="1"/>
        <end position="17"/>
    </location>
</feature>
<dbReference type="Proteomes" id="UP000070501">
    <property type="component" value="Unassembled WGS sequence"/>
</dbReference>
<dbReference type="AlphaFoldDB" id="A0A136IVT5"/>
<feature type="chain" id="PRO_5007293198" description="CBM-cenC domain-containing protein" evidence="2">
    <location>
        <begin position="18"/>
        <end position="455"/>
    </location>
</feature>
<evidence type="ECO:0000256" key="1">
    <source>
        <dbReference type="SAM" id="MobiDB-lite"/>
    </source>
</evidence>
<evidence type="ECO:0000313" key="4">
    <source>
        <dbReference type="Proteomes" id="UP000070501"/>
    </source>
</evidence>
<dbReference type="OrthoDB" id="10464474at2759"/>
<dbReference type="EMBL" id="KQ964257">
    <property type="protein sequence ID" value="KXJ88879.1"/>
    <property type="molecule type" value="Genomic_DNA"/>
</dbReference>
<accession>A0A136IVT5</accession>
<evidence type="ECO:0000313" key="3">
    <source>
        <dbReference type="EMBL" id="KXJ88879.1"/>
    </source>
</evidence>
<evidence type="ECO:0000256" key="2">
    <source>
        <dbReference type="SAM" id="SignalP"/>
    </source>
</evidence>
<feature type="compositionally biased region" description="Low complexity" evidence="1">
    <location>
        <begin position="336"/>
        <end position="348"/>
    </location>
</feature>
<reference evidence="4" key="1">
    <citation type="submission" date="2016-02" db="EMBL/GenBank/DDBJ databases">
        <title>Draft genome sequence of Microdochium bolleyi, a fungal endophyte of beachgrass.</title>
        <authorList>
            <consortium name="DOE Joint Genome Institute"/>
            <person name="David A.S."/>
            <person name="May G."/>
            <person name="Haridas S."/>
            <person name="Lim J."/>
            <person name="Wang M."/>
            <person name="Labutti K."/>
            <person name="Lipzen A."/>
            <person name="Barry K."/>
            <person name="Grigoriev I.V."/>
        </authorList>
    </citation>
    <scope>NUCLEOTIDE SEQUENCE [LARGE SCALE GENOMIC DNA]</scope>
    <source>
        <strain evidence="4">J235TASD1</strain>
    </source>
</reference>